<evidence type="ECO:0000256" key="1">
    <source>
        <dbReference type="SAM" id="Phobius"/>
    </source>
</evidence>
<keyword evidence="3" id="KW-1185">Reference proteome</keyword>
<keyword evidence="1" id="KW-0472">Membrane</keyword>
<evidence type="ECO:0000313" key="2">
    <source>
        <dbReference type="EMBL" id="AOV06486.1"/>
    </source>
</evidence>
<name>A0A1D8JCQ6_9BACL</name>
<keyword evidence="1" id="KW-0812">Transmembrane</keyword>
<dbReference type="KEGG" id="surl:BI350_01930"/>
<dbReference type="Proteomes" id="UP000185746">
    <property type="component" value="Chromosome"/>
</dbReference>
<accession>A0A1D8JCQ6</accession>
<feature type="transmembrane region" description="Helical" evidence="1">
    <location>
        <begin position="6"/>
        <end position="23"/>
    </location>
</feature>
<reference evidence="2 3" key="1">
    <citation type="submission" date="2016-09" db="EMBL/GenBank/DDBJ databases">
        <title>Complete genome sequence of the Lysinibacillus sphaericus LMG 22257, a specie of Bacillus with ureolytic activity that can effectively biodeposit calcium carbonate.</title>
        <authorList>
            <person name="Yan W."/>
        </authorList>
    </citation>
    <scope>NUCLEOTIDE SEQUENCE [LARGE SCALE GENOMIC DNA]</scope>
    <source>
        <strain evidence="2 3">LMG 22257</strain>
    </source>
</reference>
<keyword evidence="1" id="KW-1133">Transmembrane helix</keyword>
<dbReference type="AlphaFoldDB" id="A0A1D8JCQ6"/>
<sequence>MRIFKFVIPIMLIVAWASWAILNRNHTDVPEETRIYITIGAVIVSGIISYFLFPKNEEER</sequence>
<evidence type="ECO:0000313" key="3">
    <source>
        <dbReference type="Proteomes" id="UP000185746"/>
    </source>
</evidence>
<dbReference type="EMBL" id="CP017560">
    <property type="protein sequence ID" value="AOV06486.1"/>
    <property type="molecule type" value="Genomic_DNA"/>
</dbReference>
<evidence type="ECO:0008006" key="4">
    <source>
        <dbReference type="Google" id="ProtNLM"/>
    </source>
</evidence>
<protein>
    <recommendedName>
        <fullName evidence="4">Histidine kinase</fullName>
    </recommendedName>
</protein>
<dbReference type="RefSeq" id="WP_075526592.1">
    <property type="nucleotide sequence ID" value="NZ_CP017560.1"/>
</dbReference>
<feature type="transmembrane region" description="Helical" evidence="1">
    <location>
        <begin position="35"/>
        <end position="53"/>
    </location>
</feature>
<proteinExistence type="predicted"/>
<gene>
    <name evidence="2" type="ORF">BI350_01930</name>
</gene>
<organism evidence="2 3">
    <name type="scientific">Sporosarcina ureilytica</name>
    <dbReference type="NCBI Taxonomy" id="298596"/>
    <lineage>
        <taxon>Bacteria</taxon>
        <taxon>Bacillati</taxon>
        <taxon>Bacillota</taxon>
        <taxon>Bacilli</taxon>
        <taxon>Bacillales</taxon>
        <taxon>Caryophanaceae</taxon>
        <taxon>Sporosarcina</taxon>
    </lineage>
</organism>